<dbReference type="PROSITE" id="PS50863">
    <property type="entry name" value="B3"/>
    <property type="match status" value="1"/>
</dbReference>
<dbReference type="InterPro" id="IPR050655">
    <property type="entry name" value="Plant_B3_domain"/>
</dbReference>
<dbReference type="SUPFAM" id="SSF101936">
    <property type="entry name" value="DNA-binding pseudobarrel domain"/>
    <property type="match status" value="1"/>
</dbReference>
<keyword evidence="2" id="KW-0805">Transcription regulation</keyword>
<feature type="domain" description="TF-B3" evidence="6">
    <location>
        <begin position="31"/>
        <end position="124"/>
    </location>
</feature>
<dbReference type="Proteomes" id="UP000295252">
    <property type="component" value="Chromosome I"/>
</dbReference>
<dbReference type="PhylomeDB" id="A0A068ULH9"/>
<dbReference type="Gene3D" id="2.40.330.10">
    <property type="entry name" value="DNA-binding pseudobarrel domain"/>
    <property type="match status" value="1"/>
</dbReference>
<proteinExistence type="predicted"/>
<dbReference type="AlphaFoldDB" id="A0A068ULH9"/>
<keyword evidence="3" id="KW-0238">DNA-binding</keyword>
<evidence type="ECO:0000256" key="4">
    <source>
        <dbReference type="ARBA" id="ARBA00023163"/>
    </source>
</evidence>
<evidence type="ECO:0000313" key="8">
    <source>
        <dbReference type="Proteomes" id="UP000295252"/>
    </source>
</evidence>
<evidence type="ECO:0000256" key="1">
    <source>
        <dbReference type="ARBA" id="ARBA00004123"/>
    </source>
</evidence>
<gene>
    <name evidence="7" type="ORF">GSCOC_T00027385001</name>
</gene>
<dbReference type="SMART" id="SM01019">
    <property type="entry name" value="B3"/>
    <property type="match status" value="1"/>
</dbReference>
<keyword evidence="5" id="KW-0539">Nucleus</keyword>
<evidence type="ECO:0000259" key="6">
    <source>
        <dbReference type="PROSITE" id="PS50863"/>
    </source>
</evidence>
<dbReference type="OMA" id="QRIICAS"/>
<dbReference type="GO" id="GO:0003677">
    <property type="term" value="F:DNA binding"/>
    <property type="evidence" value="ECO:0007669"/>
    <property type="project" value="UniProtKB-KW"/>
</dbReference>
<keyword evidence="8" id="KW-1185">Reference proteome</keyword>
<dbReference type="PANTHER" id="PTHR31920">
    <property type="entry name" value="B3 DOMAIN-CONTAINING"/>
    <property type="match status" value="1"/>
</dbReference>
<comment type="subcellular location">
    <subcellularLocation>
        <location evidence="1">Nucleus</location>
    </subcellularLocation>
</comment>
<protein>
    <recommendedName>
        <fullName evidence="6">TF-B3 domain-containing protein</fullName>
    </recommendedName>
</protein>
<evidence type="ECO:0000313" key="7">
    <source>
        <dbReference type="EMBL" id="CDP08473.1"/>
    </source>
</evidence>
<dbReference type="GO" id="GO:0005634">
    <property type="term" value="C:nucleus"/>
    <property type="evidence" value="ECO:0007669"/>
    <property type="project" value="UniProtKB-SubCell"/>
</dbReference>
<dbReference type="OrthoDB" id="1688597at2759"/>
<organism evidence="7 8">
    <name type="scientific">Coffea canephora</name>
    <name type="common">Robusta coffee</name>
    <dbReference type="NCBI Taxonomy" id="49390"/>
    <lineage>
        <taxon>Eukaryota</taxon>
        <taxon>Viridiplantae</taxon>
        <taxon>Streptophyta</taxon>
        <taxon>Embryophyta</taxon>
        <taxon>Tracheophyta</taxon>
        <taxon>Spermatophyta</taxon>
        <taxon>Magnoliopsida</taxon>
        <taxon>eudicotyledons</taxon>
        <taxon>Gunneridae</taxon>
        <taxon>Pentapetalae</taxon>
        <taxon>asterids</taxon>
        <taxon>lamiids</taxon>
        <taxon>Gentianales</taxon>
        <taxon>Rubiaceae</taxon>
        <taxon>Ixoroideae</taxon>
        <taxon>Gardenieae complex</taxon>
        <taxon>Bertiereae - Coffeeae clade</taxon>
        <taxon>Coffeeae</taxon>
        <taxon>Coffea</taxon>
    </lineage>
</organism>
<evidence type="ECO:0000256" key="2">
    <source>
        <dbReference type="ARBA" id="ARBA00023015"/>
    </source>
</evidence>
<name>A0A068ULH9_COFCA</name>
<dbReference type="InParanoid" id="A0A068ULH9"/>
<dbReference type="PANTHER" id="PTHR31920:SF37">
    <property type="entry name" value="B3 DOMAIN-CONTAINING TRANSCRIPTION FACTOR VRN1"/>
    <property type="match status" value="1"/>
</dbReference>
<dbReference type="STRING" id="49390.A0A068ULH9"/>
<accession>A0A068ULH9</accession>
<dbReference type="CDD" id="cd10017">
    <property type="entry name" value="B3_DNA"/>
    <property type="match status" value="1"/>
</dbReference>
<reference evidence="8" key="1">
    <citation type="journal article" date="2014" name="Science">
        <title>The coffee genome provides insight into the convergent evolution of caffeine biosynthesis.</title>
        <authorList>
            <person name="Denoeud F."/>
            <person name="Carretero-Paulet L."/>
            <person name="Dereeper A."/>
            <person name="Droc G."/>
            <person name="Guyot R."/>
            <person name="Pietrella M."/>
            <person name="Zheng C."/>
            <person name="Alberti A."/>
            <person name="Anthony F."/>
            <person name="Aprea G."/>
            <person name="Aury J.M."/>
            <person name="Bento P."/>
            <person name="Bernard M."/>
            <person name="Bocs S."/>
            <person name="Campa C."/>
            <person name="Cenci A."/>
            <person name="Combes M.C."/>
            <person name="Crouzillat D."/>
            <person name="Da Silva C."/>
            <person name="Daddiego L."/>
            <person name="De Bellis F."/>
            <person name="Dussert S."/>
            <person name="Garsmeur O."/>
            <person name="Gayraud T."/>
            <person name="Guignon V."/>
            <person name="Jahn K."/>
            <person name="Jamilloux V."/>
            <person name="Joet T."/>
            <person name="Labadie K."/>
            <person name="Lan T."/>
            <person name="Leclercq J."/>
            <person name="Lepelley M."/>
            <person name="Leroy T."/>
            <person name="Li L.T."/>
            <person name="Librado P."/>
            <person name="Lopez L."/>
            <person name="Munoz A."/>
            <person name="Noel B."/>
            <person name="Pallavicini A."/>
            <person name="Perrotta G."/>
            <person name="Poncet V."/>
            <person name="Pot D."/>
            <person name="Priyono X."/>
            <person name="Rigoreau M."/>
            <person name="Rouard M."/>
            <person name="Rozas J."/>
            <person name="Tranchant-Dubreuil C."/>
            <person name="VanBuren R."/>
            <person name="Zhang Q."/>
            <person name="Andrade A.C."/>
            <person name="Argout X."/>
            <person name="Bertrand B."/>
            <person name="de Kochko A."/>
            <person name="Graziosi G."/>
            <person name="Henry R.J."/>
            <person name="Jayarama X."/>
            <person name="Ming R."/>
            <person name="Nagai C."/>
            <person name="Rounsley S."/>
            <person name="Sankoff D."/>
            <person name="Giuliano G."/>
            <person name="Albert V.A."/>
            <person name="Wincker P."/>
            <person name="Lashermes P."/>
        </authorList>
    </citation>
    <scope>NUCLEOTIDE SEQUENCE [LARGE SCALE GENOMIC DNA]</scope>
    <source>
        <strain evidence="8">cv. DH200-94</strain>
    </source>
</reference>
<sequence length="143" mass="16624">MSSFVSQTIFLYKEVNQFLSPYLPVLCSLPNIHFFKVVLSSADQGIRMPTTFMRDYRESLEQVVLLKVSSGASWPIELIQIEFGTWLDKGWKDFVEYYSIRECHFLVFKYSGGSQFQVIIFNPSASEIEYPLEAPEDHSKHDH</sequence>
<evidence type="ECO:0000256" key="5">
    <source>
        <dbReference type="ARBA" id="ARBA00023242"/>
    </source>
</evidence>
<dbReference type="FunCoup" id="A0A068ULH9">
    <property type="interactions" value="76"/>
</dbReference>
<dbReference type="Pfam" id="PF02362">
    <property type="entry name" value="B3"/>
    <property type="match status" value="1"/>
</dbReference>
<dbReference type="InterPro" id="IPR003340">
    <property type="entry name" value="B3_DNA-bd"/>
</dbReference>
<evidence type="ECO:0000256" key="3">
    <source>
        <dbReference type="ARBA" id="ARBA00023125"/>
    </source>
</evidence>
<keyword evidence="4" id="KW-0804">Transcription</keyword>
<dbReference type="Gramene" id="CDP08473">
    <property type="protein sequence ID" value="CDP08473"/>
    <property type="gene ID" value="GSCOC_T00027385001"/>
</dbReference>
<dbReference type="EMBL" id="HG739117">
    <property type="protein sequence ID" value="CDP08473.1"/>
    <property type="molecule type" value="Genomic_DNA"/>
</dbReference>
<dbReference type="InterPro" id="IPR015300">
    <property type="entry name" value="DNA-bd_pseudobarrel_sf"/>
</dbReference>